<evidence type="ECO:0000313" key="11">
    <source>
        <dbReference type="Proteomes" id="UP000065807"/>
    </source>
</evidence>
<proteinExistence type="inferred from homology"/>
<keyword evidence="5 7" id="KW-1133">Transmembrane helix</keyword>
<dbReference type="Proteomes" id="UP000065807">
    <property type="component" value="Chromosome"/>
</dbReference>
<name>A0A0K2SHA0_LIMPI</name>
<dbReference type="AlphaFoldDB" id="A0A0K2SHA0"/>
<keyword evidence="11" id="KW-1185">Reference proteome</keyword>
<organism evidence="10 11">
    <name type="scientific">Limnochorda pilosa</name>
    <dbReference type="NCBI Taxonomy" id="1555112"/>
    <lineage>
        <taxon>Bacteria</taxon>
        <taxon>Bacillati</taxon>
        <taxon>Bacillota</taxon>
        <taxon>Limnochordia</taxon>
        <taxon>Limnochordales</taxon>
        <taxon>Limnochordaceae</taxon>
        <taxon>Limnochorda</taxon>
    </lineage>
</organism>
<feature type="transmembrane region" description="Helical" evidence="7">
    <location>
        <begin position="20"/>
        <end position="40"/>
    </location>
</feature>
<dbReference type="OrthoDB" id="9809768at2"/>
<evidence type="ECO:0000313" key="10">
    <source>
        <dbReference type="EMBL" id="BAS26470.1"/>
    </source>
</evidence>
<feature type="transmembrane region" description="Helical" evidence="7">
    <location>
        <begin position="372"/>
        <end position="393"/>
    </location>
</feature>
<dbReference type="PATRIC" id="fig|1555112.3.peg.641"/>
<dbReference type="Pfam" id="PF12704">
    <property type="entry name" value="MacB_PCD"/>
    <property type="match status" value="1"/>
</dbReference>
<reference evidence="11" key="1">
    <citation type="submission" date="2015-07" db="EMBL/GenBank/DDBJ databases">
        <title>Complete genome sequence and phylogenetic analysis of Limnochorda pilosa.</title>
        <authorList>
            <person name="Watanabe M."/>
            <person name="Kojima H."/>
            <person name="Fukui M."/>
        </authorList>
    </citation>
    <scope>NUCLEOTIDE SEQUENCE [LARGE SCALE GENOMIC DNA]</scope>
    <source>
        <strain evidence="11">HC45</strain>
    </source>
</reference>
<accession>A0A0K2SHA0</accession>
<evidence type="ECO:0000256" key="6">
    <source>
        <dbReference type="ARBA" id="ARBA00023136"/>
    </source>
</evidence>
<keyword evidence="4 7" id="KW-0812">Transmembrane</keyword>
<sequence length="411" mass="43325">MLFLAKLAARNLWRNRLRTVLTFSALAVGIAWLVLVDSLITGLDNQGVATIVDFESGDVQIHAPGYFADRDDLPLGRTLPAHRAASTALGVPGVQAATPRVRFGARLNVGWEEFPVIGVGIDPARDSGVFRLADHIEGRLPRAGAHEAVIGAKLADLLEIHAGDAITLVTRTRDEAWQALDLTVVGLARTPHPGVNEGQVYLPLDVADSALALGGGATEVALRLAPGQSATAVAQEARERLNTAGVEAEAVTWQESAADFLSLTRTKSSGNAMIVLMIVIIALVGVTNTILLGTLERRQEIGTMKAMGLREGEIVRLFLLEATGIGLLAALTGSTLGAAANLYLVRVGVDFSALFGDITFNIPGLLGRVHGVWHGGVFLWASAVGIATCWLAASFPARRAARLDAAVTVRI</sequence>
<evidence type="ECO:0000259" key="9">
    <source>
        <dbReference type="Pfam" id="PF12704"/>
    </source>
</evidence>
<dbReference type="KEGG" id="lpil:LIP_0613"/>
<dbReference type="PANTHER" id="PTHR30489">
    <property type="entry name" value="LIPOPROTEIN-RELEASING SYSTEM TRANSMEMBRANE PROTEIN LOLE"/>
    <property type="match status" value="1"/>
</dbReference>
<dbReference type="GO" id="GO:0098797">
    <property type="term" value="C:plasma membrane protein complex"/>
    <property type="evidence" value="ECO:0007669"/>
    <property type="project" value="TreeGrafter"/>
</dbReference>
<evidence type="ECO:0000256" key="1">
    <source>
        <dbReference type="ARBA" id="ARBA00004651"/>
    </source>
</evidence>
<evidence type="ECO:0000256" key="3">
    <source>
        <dbReference type="ARBA" id="ARBA00022475"/>
    </source>
</evidence>
<dbReference type="InterPro" id="IPR025857">
    <property type="entry name" value="MacB_PCD"/>
</dbReference>
<protein>
    <submittedName>
        <fullName evidence="10">ABC transporter permease</fullName>
    </submittedName>
</protein>
<comment type="similarity">
    <text evidence="2">Belongs to the ABC-4 integral membrane protein family. LolC/E subfamily.</text>
</comment>
<feature type="transmembrane region" description="Helical" evidence="7">
    <location>
        <begin position="314"/>
        <end position="344"/>
    </location>
</feature>
<feature type="transmembrane region" description="Helical" evidence="7">
    <location>
        <begin position="272"/>
        <end position="293"/>
    </location>
</feature>
<dbReference type="EMBL" id="AP014924">
    <property type="protein sequence ID" value="BAS26470.1"/>
    <property type="molecule type" value="Genomic_DNA"/>
</dbReference>
<keyword evidence="3" id="KW-1003">Cell membrane</keyword>
<reference evidence="11" key="2">
    <citation type="journal article" date="2016" name="Int. J. Syst. Evol. Microbiol.">
        <title>Complete genome sequence and cell structure of Limnochorda pilosa, a Gram-negative spore-former within the phylum Firmicutes.</title>
        <authorList>
            <person name="Watanabe M."/>
            <person name="Kojima H."/>
            <person name="Fukui M."/>
        </authorList>
    </citation>
    <scope>NUCLEOTIDE SEQUENCE [LARGE SCALE GENOMIC DNA]</scope>
    <source>
        <strain evidence="11">HC45</strain>
    </source>
</reference>
<dbReference type="InterPro" id="IPR003838">
    <property type="entry name" value="ABC3_permease_C"/>
</dbReference>
<dbReference type="STRING" id="1555112.LIP_0613"/>
<feature type="domain" description="ABC3 transporter permease C-terminal" evidence="8">
    <location>
        <begin position="273"/>
        <end position="403"/>
    </location>
</feature>
<keyword evidence="6 7" id="KW-0472">Membrane</keyword>
<gene>
    <name evidence="10" type="ORF">LIP_0613</name>
</gene>
<dbReference type="RefSeq" id="WP_068134065.1">
    <property type="nucleotide sequence ID" value="NZ_AP014924.1"/>
</dbReference>
<dbReference type="Pfam" id="PF02687">
    <property type="entry name" value="FtsX"/>
    <property type="match status" value="1"/>
</dbReference>
<evidence type="ECO:0000256" key="5">
    <source>
        <dbReference type="ARBA" id="ARBA00022989"/>
    </source>
</evidence>
<evidence type="ECO:0000256" key="4">
    <source>
        <dbReference type="ARBA" id="ARBA00022692"/>
    </source>
</evidence>
<dbReference type="InterPro" id="IPR051447">
    <property type="entry name" value="Lipoprotein-release_system"/>
</dbReference>
<dbReference type="GO" id="GO:0044874">
    <property type="term" value="P:lipoprotein localization to outer membrane"/>
    <property type="evidence" value="ECO:0007669"/>
    <property type="project" value="TreeGrafter"/>
</dbReference>
<comment type="subcellular location">
    <subcellularLocation>
        <location evidence="1">Cell membrane</location>
        <topology evidence="1">Multi-pass membrane protein</topology>
    </subcellularLocation>
</comment>
<evidence type="ECO:0000259" key="8">
    <source>
        <dbReference type="Pfam" id="PF02687"/>
    </source>
</evidence>
<feature type="domain" description="MacB-like periplasmic core" evidence="9">
    <location>
        <begin position="19"/>
        <end position="239"/>
    </location>
</feature>
<dbReference type="PANTHER" id="PTHR30489:SF0">
    <property type="entry name" value="LIPOPROTEIN-RELEASING SYSTEM TRANSMEMBRANE PROTEIN LOLE"/>
    <property type="match status" value="1"/>
</dbReference>
<evidence type="ECO:0000256" key="2">
    <source>
        <dbReference type="ARBA" id="ARBA00005236"/>
    </source>
</evidence>
<evidence type="ECO:0000256" key="7">
    <source>
        <dbReference type="SAM" id="Phobius"/>
    </source>
</evidence>